<dbReference type="Proteomes" id="UP000237105">
    <property type="component" value="Unassembled WGS sequence"/>
</dbReference>
<reference evidence="2" key="1">
    <citation type="submission" date="2016-06" db="EMBL/GenBank/DDBJ databases">
        <title>Parallel loss of symbiosis genes in relatives of nitrogen-fixing non-legume Parasponia.</title>
        <authorList>
            <person name="Van Velzen R."/>
            <person name="Holmer R."/>
            <person name="Bu F."/>
            <person name="Rutten L."/>
            <person name="Van Zeijl A."/>
            <person name="Liu W."/>
            <person name="Santuari L."/>
            <person name="Cao Q."/>
            <person name="Sharma T."/>
            <person name="Shen D."/>
            <person name="Roswanjaya Y."/>
            <person name="Wardhani T."/>
            <person name="Kalhor M.S."/>
            <person name="Jansen J."/>
            <person name="Van den Hoogen J."/>
            <person name="Gungor B."/>
            <person name="Hartog M."/>
            <person name="Hontelez J."/>
            <person name="Verver J."/>
            <person name="Yang W.-C."/>
            <person name="Schijlen E."/>
            <person name="Repin R."/>
            <person name="Schilthuizen M."/>
            <person name="Schranz E."/>
            <person name="Heidstra R."/>
            <person name="Miyata K."/>
            <person name="Fedorova E."/>
            <person name="Kohlen W."/>
            <person name="Bisseling T."/>
            <person name="Smit S."/>
            <person name="Geurts R."/>
        </authorList>
    </citation>
    <scope>NUCLEOTIDE SEQUENCE [LARGE SCALE GENOMIC DNA]</scope>
    <source>
        <strain evidence="2">cv. WU1-14</strain>
    </source>
</reference>
<protein>
    <submittedName>
        <fullName evidence="1">Uncharacterized protein</fullName>
    </submittedName>
</protein>
<keyword evidence="2" id="KW-1185">Reference proteome</keyword>
<evidence type="ECO:0000313" key="1">
    <source>
        <dbReference type="EMBL" id="PON55248.1"/>
    </source>
</evidence>
<evidence type="ECO:0000313" key="2">
    <source>
        <dbReference type="Proteomes" id="UP000237105"/>
    </source>
</evidence>
<dbReference type="EMBL" id="JXTB01000185">
    <property type="protein sequence ID" value="PON55248.1"/>
    <property type="molecule type" value="Genomic_DNA"/>
</dbReference>
<dbReference type="AlphaFoldDB" id="A0A2P5C2F6"/>
<organism evidence="1 2">
    <name type="scientific">Parasponia andersonii</name>
    <name type="common">Sponia andersonii</name>
    <dbReference type="NCBI Taxonomy" id="3476"/>
    <lineage>
        <taxon>Eukaryota</taxon>
        <taxon>Viridiplantae</taxon>
        <taxon>Streptophyta</taxon>
        <taxon>Embryophyta</taxon>
        <taxon>Tracheophyta</taxon>
        <taxon>Spermatophyta</taxon>
        <taxon>Magnoliopsida</taxon>
        <taxon>eudicotyledons</taxon>
        <taxon>Gunneridae</taxon>
        <taxon>Pentapetalae</taxon>
        <taxon>rosids</taxon>
        <taxon>fabids</taxon>
        <taxon>Rosales</taxon>
        <taxon>Cannabaceae</taxon>
        <taxon>Parasponia</taxon>
    </lineage>
</organism>
<sequence>MVSGLSLGLEVWSKVERRVSSVAAPVPEKKKAKSMKITAAALVDKKCHRNFNLTVESEEQNP</sequence>
<gene>
    <name evidence="1" type="ORF">PanWU01x14_189370</name>
</gene>
<accession>A0A2P5C2F6</accession>
<name>A0A2P5C2F6_PARAD</name>
<comment type="caution">
    <text evidence="1">The sequence shown here is derived from an EMBL/GenBank/DDBJ whole genome shotgun (WGS) entry which is preliminary data.</text>
</comment>
<proteinExistence type="predicted"/>